<evidence type="ECO:0000256" key="5">
    <source>
        <dbReference type="ARBA" id="ARBA00023098"/>
    </source>
</evidence>
<name>A0A8D2MDD5_ZONAL</name>
<gene>
    <name evidence="10" type="primary">LOC102063569</name>
</gene>
<comment type="similarity">
    <text evidence="1 7">Belongs to the AB hydrolase superfamily. Lipase family.</text>
</comment>
<dbReference type="AlphaFoldDB" id="A0A8D2MDD5"/>
<dbReference type="InterPro" id="IPR025483">
    <property type="entry name" value="Lipase_euk"/>
</dbReference>
<keyword evidence="6" id="KW-0325">Glycoprotein</keyword>
<dbReference type="PANTHER" id="PTHR11005">
    <property type="entry name" value="LYSOSOMAL ACID LIPASE-RELATED"/>
    <property type="match status" value="1"/>
</dbReference>
<dbReference type="FunFam" id="3.40.50.1820:FF:000057">
    <property type="entry name" value="Lipase"/>
    <property type="match status" value="1"/>
</dbReference>
<protein>
    <recommendedName>
        <fullName evidence="7">Lipase</fullName>
    </recommendedName>
</protein>
<keyword evidence="4 7" id="KW-0442">Lipid degradation</keyword>
<organism evidence="10 11">
    <name type="scientific">Zonotrichia albicollis</name>
    <name type="common">White-throated sparrow</name>
    <name type="synonym">Fringilla albicollis</name>
    <dbReference type="NCBI Taxonomy" id="44394"/>
    <lineage>
        <taxon>Eukaryota</taxon>
        <taxon>Metazoa</taxon>
        <taxon>Chordata</taxon>
        <taxon>Craniata</taxon>
        <taxon>Vertebrata</taxon>
        <taxon>Euteleostomi</taxon>
        <taxon>Archelosauria</taxon>
        <taxon>Archosauria</taxon>
        <taxon>Dinosauria</taxon>
        <taxon>Saurischia</taxon>
        <taxon>Theropoda</taxon>
        <taxon>Coelurosauria</taxon>
        <taxon>Aves</taxon>
        <taxon>Neognathae</taxon>
        <taxon>Neoaves</taxon>
        <taxon>Telluraves</taxon>
        <taxon>Australaves</taxon>
        <taxon>Passeriformes</taxon>
        <taxon>Passerellidae</taxon>
        <taxon>Zonotrichia</taxon>
    </lineage>
</organism>
<reference evidence="10" key="2">
    <citation type="submission" date="2025-09" db="UniProtKB">
        <authorList>
            <consortium name="Ensembl"/>
        </authorList>
    </citation>
    <scope>IDENTIFICATION</scope>
</reference>
<dbReference type="PIRSF" id="PIRSF000862">
    <property type="entry name" value="Steryl_ester_lip"/>
    <property type="match status" value="1"/>
</dbReference>
<keyword evidence="3 7" id="KW-0378">Hydrolase</keyword>
<sequence>VGAGRKREWLFSHLGIPDPGLSLALLPFPQGEIVRYHGYPYEEHEVLTEDGYFLTLQRIPHGRGSPGSFTPKAVVLLQHGLVLEGSNWVTNLPNTSLGFILADAGYDVWIGNSRGNSWSRKHQEFEFHQQEYSAYSFHEMAMYDLPASINYILQRTGQEQLYYVAYSQGTTTGFIAFSSIPELDRKIKMFFALAPITVNSHMKSPLVRVFDLPEALIKVLVFDKGEVLKQVISTMCTYPMLKTVCSLVFYLPGGFTNSLNVVCTLQNSKQPPGHTLNFWPALCLPPVLQSTPPFYELENMKTPLAAWYGGKDWISAPEDVNITLPRISNVAYKKYIPEFVHFDFLWGKQVYEQVYKEMLDLMEKGA</sequence>
<evidence type="ECO:0000256" key="4">
    <source>
        <dbReference type="ARBA" id="ARBA00022963"/>
    </source>
</evidence>
<dbReference type="GO" id="GO:0016042">
    <property type="term" value="P:lipid catabolic process"/>
    <property type="evidence" value="ECO:0007669"/>
    <property type="project" value="UniProtKB-KW"/>
</dbReference>
<evidence type="ECO:0000256" key="2">
    <source>
        <dbReference type="ARBA" id="ARBA00022729"/>
    </source>
</evidence>
<feature type="active site" description="Charge relay system" evidence="8">
    <location>
        <position position="341"/>
    </location>
</feature>
<dbReference type="Proteomes" id="UP000694413">
    <property type="component" value="Unassembled WGS sequence"/>
</dbReference>
<dbReference type="InterPro" id="IPR029058">
    <property type="entry name" value="AB_hydrolase_fold"/>
</dbReference>
<dbReference type="Pfam" id="PF04083">
    <property type="entry name" value="Abhydro_lipase"/>
    <property type="match status" value="1"/>
</dbReference>
<evidence type="ECO:0000313" key="11">
    <source>
        <dbReference type="Proteomes" id="UP000694413"/>
    </source>
</evidence>
<feature type="active site" description="Nucleophile" evidence="8">
    <location>
        <position position="167"/>
    </location>
</feature>
<accession>A0A8D2MDD5</accession>
<evidence type="ECO:0000256" key="8">
    <source>
        <dbReference type="PIRSR" id="PIRSR000862-1"/>
    </source>
</evidence>
<feature type="domain" description="Partial AB-hydrolase lipase" evidence="9">
    <location>
        <begin position="32"/>
        <end position="92"/>
    </location>
</feature>
<proteinExistence type="inferred from homology"/>
<dbReference type="InterPro" id="IPR006693">
    <property type="entry name" value="AB_hydrolase_lipase"/>
</dbReference>
<dbReference type="Gene3D" id="3.40.50.1820">
    <property type="entry name" value="alpha/beta hydrolase"/>
    <property type="match status" value="2"/>
</dbReference>
<evidence type="ECO:0000256" key="6">
    <source>
        <dbReference type="ARBA" id="ARBA00023180"/>
    </source>
</evidence>
<keyword evidence="2" id="KW-0732">Signal</keyword>
<evidence type="ECO:0000256" key="3">
    <source>
        <dbReference type="ARBA" id="ARBA00022801"/>
    </source>
</evidence>
<keyword evidence="5" id="KW-0443">Lipid metabolism</keyword>
<dbReference type="SUPFAM" id="SSF53474">
    <property type="entry name" value="alpha/beta-Hydrolases"/>
    <property type="match status" value="1"/>
</dbReference>
<dbReference type="GO" id="GO:0016788">
    <property type="term" value="F:hydrolase activity, acting on ester bonds"/>
    <property type="evidence" value="ECO:0007669"/>
    <property type="project" value="InterPro"/>
</dbReference>
<evidence type="ECO:0000259" key="9">
    <source>
        <dbReference type="Pfam" id="PF04083"/>
    </source>
</evidence>
<feature type="active site" description="Charge relay system" evidence="8">
    <location>
        <position position="312"/>
    </location>
</feature>
<reference evidence="10" key="1">
    <citation type="submission" date="2025-08" db="UniProtKB">
        <authorList>
            <consortium name="Ensembl"/>
        </authorList>
    </citation>
    <scope>IDENTIFICATION</scope>
</reference>
<keyword evidence="11" id="KW-1185">Reference proteome</keyword>
<dbReference type="Ensembl" id="ENSZALT00000008415.1">
    <property type="protein sequence ID" value="ENSZALP00000005700.1"/>
    <property type="gene ID" value="ENSZALG00000005252.1"/>
</dbReference>
<evidence type="ECO:0000313" key="10">
    <source>
        <dbReference type="Ensembl" id="ENSZALP00000005700.1"/>
    </source>
</evidence>
<evidence type="ECO:0000256" key="1">
    <source>
        <dbReference type="ARBA" id="ARBA00010701"/>
    </source>
</evidence>
<evidence type="ECO:0000256" key="7">
    <source>
        <dbReference type="PIRNR" id="PIRNR000862"/>
    </source>
</evidence>